<feature type="signal peptide" evidence="1">
    <location>
        <begin position="1"/>
        <end position="19"/>
    </location>
</feature>
<dbReference type="AlphaFoldDB" id="A0A1G7AKB5"/>
<feature type="domain" description="DUF4097" evidence="2">
    <location>
        <begin position="183"/>
        <end position="344"/>
    </location>
</feature>
<evidence type="ECO:0000313" key="4">
    <source>
        <dbReference type="Proteomes" id="UP000198757"/>
    </source>
</evidence>
<reference evidence="4" key="1">
    <citation type="submission" date="2016-10" db="EMBL/GenBank/DDBJ databases">
        <authorList>
            <person name="Varghese N."/>
            <person name="Submissions S."/>
        </authorList>
    </citation>
    <scope>NUCLEOTIDE SEQUENCE [LARGE SCALE GENOMIC DNA]</scope>
    <source>
        <strain evidence="4">DSM 25811 / CCM 8410 / LMG 26954 / E90</strain>
    </source>
</reference>
<dbReference type="PANTHER" id="PTHR34094:SF1">
    <property type="entry name" value="PROTEIN FAM185A"/>
    <property type="match status" value="1"/>
</dbReference>
<sequence>MKKNFLLLMFIFGAGCSVAQGQSDKTPYLTKTFNAASVKTVKAETSGGFITVEGGNAPGLVEVYVTASNFDRRRKMSEADIRSVLERYYDLEVRTSGNELIARATRKDRTWNEKTALSISFKIHTGAIVNTDLRTSGGSIALLGVKGDQHFRTSGGSLRVREVTGNITGRTSGGGIEVSDAQDEIDLATSGGSIHADHLKGNIRLKTSGGSLSLSDLSGRIEAHTSGGSITASEIKGDLLAGTSGGSVTLRDIDGNLDAHTSGGGITATLTGTKDFVKLRTSAGSVKVDMPGTGNARLDLKGSRVNVSRLGNFNGSIEKDRVKGTIGSGKLLVEVAASSGNVNLNM</sequence>
<dbReference type="OrthoDB" id="1523429at2"/>
<accession>A0A1G7AKB5</accession>
<protein>
    <submittedName>
        <fullName evidence="3">DUF4097 and DUF4098 domain-containing protein YvlB</fullName>
    </submittedName>
</protein>
<dbReference type="PROSITE" id="PS51257">
    <property type="entry name" value="PROKAR_LIPOPROTEIN"/>
    <property type="match status" value="1"/>
</dbReference>
<dbReference type="PANTHER" id="PTHR34094">
    <property type="match status" value="1"/>
</dbReference>
<dbReference type="InterPro" id="IPR025164">
    <property type="entry name" value="Toastrack_DUF4097"/>
</dbReference>
<dbReference type="EMBL" id="FMZO01000023">
    <property type="protein sequence ID" value="SDE14455.1"/>
    <property type="molecule type" value="Genomic_DNA"/>
</dbReference>
<organism evidence="3 4">
    <name type="scientific">Niabella drilacis (strain DSM 25811 / CCM 8410 / CCUG 62505 / LMG 26954 / E90)</name>
    <dbReference type="NCBI Taxonomy" id="1285928"/>
    <lineage>
        <taxon>Bacteria</taxon>
        <taxon>Pseudomonadati</taxon>
        <taxon>Bacteroidota</taxon>
        <taxon>Chitinophagia</taxon>
        <taxon>Chitinophagales</taxon>
        <taxon>Chitinophagaceae</taxon>
        <taxon>Niabella</taxon>
    </lineage>
</organism>
<keyword evidence="1" id="KW-0732">Signal</keyword>
<evidence type="ECO:0000259" key="2">
    <source>
        <dbReference type="Pfam" id="PF13349"/>
    </source>
</evidence>
<dbReference type="Pfam" id="PF13349">
    <property type="entry name" value="DUF4097"/>
    <property type="match status" value="1"/>
</dbReference>
<proteinExistence type="predicted"/>
<feature type="chain" id="PRO_5011449317" evidence="1">
    <location>
        <begin position="20"/>
        <end position="346"/>
    </location>
</feature>
<evidence type="ECO:0000256" key="1">
    <source>
        <dbReference type="SAM" id="SignalP"/>
    </source>
</evidence>
<gene>
    <name evidence="3" type="ORF">SAMN04487894_12326</name>
</gene>
<dbReference type="STRING" id="1285928.SAMN04487894_12326"/>
<name>A0A1G7AKB5_NIADE</name>
<keyword evidence="4" id="KW-1185">Reference proteome</keyword>
<dbReference type="RefSeq" id="WP_143019911.1">
    <property type="nucleotide sequence ID" value="NZ_FMZO01000023.1"/>
</dbReference>
<evidence type="ECO:0000313" key="3">
    <source>
        <dbReference type="EMBL" id="SDE14455.1"/>
    </source>
</evidence>
<dbReference type="Proteomes" id="UP000198757">
    <property type="component" value="Unassembled WGS sequence"/>
</dbReference>